<dbReference type="PANTHER" id="PTHR35008">
    <property type="entry name" value="BLL4482 PROTEIN-RELATED"/>
    <property type="match status" value="1"/>
</dbReference>
<dbReference type="EMBL" id="UINC01043059">
    <property type="protein sequence ID" value="SVB46545.1"/>
    <property type="molecule type" value="Genomic_DNA"/>
</dbReference>
<dbReference type="GO" id="GO:0046872">
    <property type="term" value="F:metal ion binding"/>
    <property type="evidence" value="ECO:0007669"/>
    <property type="project" value="UniProtKB-KW"/>
</dbReference>
<dbReference type="InterPro" id="IPR009056">
    <property type="entry name" value="Cyt_c-like_dom"/>
</dbReference>
<dbReference type="SUPFAM" id="SSF46626">
    <property type="entry name" value="Cytochrome c"/>
    <property type="match status" value="2"/>
</dbReference>
<dbReference type="GO" id="GO:0009055">
    <property type="term" value="F:electron transfer activity"/>
    <property type="evidence" value="ECO:0007669"/>
    <property type="project" value="InterPro"/>
</dbReference>
<evidence type="ECO:0000313" key="5">
    <source>
        <dbReference type="EMBL" id="SVB46545.1"/>
    </source>
</evidence>
<gene>
    <name evidence="5" type="ORF">METZ01_LOCUS199399</name>
</gene>
<dbReference type="Gene3D" id="1.10.760.10">
    <property type="entry name" value="Cytochrome c-like domain"/>
    <property type="match status" value="2"/>
</dbReference>
<keyword evidence="3" id="KW-0408">Iron</keyword>
<dbReference type="PROSITE" id="PS51007">
    <property type="entry name" value="CYTC"/>
    <property type="match status" value="2"/>
</dbReference>
<dbReference type="InterPro" id="IPR051459">
    <property type="entry name" value="Cytochrome_c-type_DH"/>
</dbReference>
<dbReference type="PANTHER" id="PTHR35008:SF8">
    <property type="entry name" value="ALCOHOL DEHYDROGENASE CYTOCHROME C SUBUNIT"/>
    <property type="match status" value="1"/>
</dbReference>
<keyword evidence="1" id="KW-0349">Heme</keyword>
<evidence type="ECO:0000256" key="1">
    <source>
        <dbReference type="ARBA" id="ARBA00022617"/>
    </source>
</evidence>
<evidence type="ECO:0000259" key="4">
    <source>
        <dbReference type="PROSITE" id="PS51007"/>
    </source>
</evidence>
<sequence length="289" mass="32096">MRRSSLVIGILGMFLLSICAWLFFPPAISSDAQIPNSPEAAARGEYLVTAGGCISCHRSVEDEESFAGGLGIETDFGTFYAPNITPDIETGIGNWTAQDFLRALQHGRTPTGNFYYPTFPYRAYAGLTEQDVLDMAAYLLSLDSVSYQTPEPKVPNWLFRWTIAGWNMLADLTQAERDSFDDELVARGAYLARNLAHCNECHTPRSDFGILDPKREYAGSELGDETIEPINAEALAGWTFNNFDLFLLIGLKPDGEFVGGDMNEVIEFNTSKLTDEDRDALAAYFTRYN</sequence>
<dbReference type="Pfam" id="PF00034">
    <property type="entry name" value="Cytochrom_C"/>
    <property type="match status" value="1"/>
</dbReference>
<proteinExistence type="predicted"/>
<keyword evidence="2" id="KW-0479">Metal-binding</keyword>
<evidence type="ECO:0000256" key="2">
    <source>
        <dbReference type="ARBA" id="ARBA00022723"/>
    </source>
</evidence>
<dbReference type="InterPro" id="IPR036909">
    <property type="entry name" value="Cyt_c-like_dom_sf"/>
</dbReference>
<protein>
    <recommendedName>
        <fullName evidence="4">Cytochrome c domain-containing protein</fullName>
    </recommendedName>
</protein>
<reference evidence="5" key="1">
    <citation type="submission" date="2018-05" db="EMBL/GenBank/DDBJ databases">
        <authorList>
            <person name="Lanie J.A."/>
            <person name="Ng W.-L."/>
            <person name="Kazmierczak K.M."/>
            <person name="Andrzejewski T.M."/>
            <person name="Davidsen T.M."/>
            <person name="Wayne K.J."/>
            <person name="Tettelin H."/>
            <person name="Glass J.I."/>
            <person name="Rusch D."/>
            <person name="Podicherti R."/>
            <person name="Tsui H.-C.T."/>
            <person name="Winkler M.E."/>
        </authorList>
    </citation>
    <scope>NUCLEOTIDE SEQUENCE</scope>
</reference>
<feature type="domain" description="Cytochrome c" evidence="4">
    <location>
        <begin position="39"/>
        <end position="143"/>
    </location>
</feature>
<dbReference type="GO" id="GO:0020037">
    <property type="term" value="F:heme binding"/>
    <property type="evidence" value="ECO:0007669"/>
    <property type="project" value="InterPro"/>
</dbReference>
<evidence type="ECO:0000256" key="3">
    <source>
        <dbReference type="ARBA" id="ARBA00023004"/>
    </source>
</evidence>
<feature type="domain" description="Cytochrome c" evidence="4">
    <location>
        <begin position="183"/>
        <end position="289"/>
    </location>
</feature>
<accession>A0A382E7X1</accession>
<organism evidence="5">
    <name type="scientific">marine metagenome</name>
    <dbReference type="NCBI Taxonomy" id="408172"/>
    <lineage>
        <taxon>unclassified sequences</taxon>
        <taxon>metagenomes</taxon>
        <taxon>ecological metagenomes</taxon>
    </lineage>
</organism>
<dbReference type="AlphaFoldDB" id="A0A382E7X1"/>
<name>A0A382E7X1_9ZZZZ</name>